<dbReference type="Pfam" id="PF18740">
    <property type="entry name" value="EC042_2821"/>
    <property type="match status" value="1"/>
</dbReference>
<comment type="caution">
    <text evidence="3">The sequence shown here is derived from an EMBL/GenBank/DDBJ whole genome shotgun (WGS) entry which is preliminary data.</text>
</comment>
<dbReference type="RefSeq" id="WP_302724174.1">
    <property type="nucleotide sequence ID" value="NZ_JAULRU010000742.1"/>
</dbReference>
<dbReference type="Pfam" id="PF04326">
    <property type="entry name" value="SLFN_AlbA_2"/>
    <property type="match status" value="1"/>
</dbReference>
<dbReference type="InterPro" id="IPR049530">
    <property type="entry name" value="EC042_2821"/>
</dbReference>
<dbReference type="EMBL" id="JAXAFO010000044">
    <property type="protein sequence ID" value="MDX6851213.1"/>
    <property type="molecule type" value="Genomic_DNA"/>
</dbReference>
<keyword evidence="4" id="KW-1185">Reference proteome</keyword>
<dbReference type="InterPro" id="IPR007421">
    <property type="entry name" value="Schlafen_AlbA_2_dom"/>
</dbReference>
<evidence type="ECO:0000313" key="3">
    <source>
        <dbReference type="EMBL" id="MDX6851213.1"/>
    </source>
</evidence>
<accession>A0ABU4S5P1</accession>
<protein>
    <submittedName>
        <fullName evidence="3">DNA binding domain-containing protein</fullName>
    </submittedName>
</protein>
<proteinExistence type="predicted"/>
<dbReference type="Gene3D" id="3.30.950.30">
    <property type="entry name" value="Schlafen, AAA domain"/>
    <property type="match status" value="1"/>
</dbReference>
<gene>
    <name evidence="3" type="ORF">SCD92_17685</name>
</gene>
<dbReference type="InterPro" id="IPR038461">
    <property type="entry name" value="Schlafen_AlbA_2_dom_sf"/>
</dbReference>
<evidence type="ECO:0000259" key="2">
    <source>
        <dbReference type="Pfam" id="PF18740"/>
    </source>
</evidence>
<evidence type="ECO:0000313" key="4">
    <source>
        <dbReference type="Proteomes" id="UP001273505"/>
    </source>
</evidence>
<organism evidence="3 4">
    <name type="scientific">Gilvimarinus gilvus</name>
    <dbReference type="NCBI Taxonomy" id="3058038"/>
    <lineage>
        <taxon>Bacteria</taxon>
        <taxon>Pseudomonadati</taxon>
        <taxon>Pseudomonadota</taxon>
        <taxon>Gammaproteobacteria</taxon>
        <taxon>Cellvibrionales</taxon>
        <taxon>Cellvibrionaceae</taxon>
        <taxon>Gilvimarinus</taxon>
    </lineage>
</organism>
<feature type="domain" description="Schlafen AlbA-2" evidence="1">
    <location>
        <begin position="18"/>
        <end position="143"/>
    </location>
</feature>
<reference evidence="3 4" key="1">
    <citation type="submission" date="2023-11" db="EMBL/GenBank/DDBJ databases">
        <title>Gilvimarinus fulvus sp. nov., isolated from the surface of Kelp.</title>
        <authorList>
            <person name="Sun Y.Y."/>
            <person name="Gong Y."/>
            <person name="Du Z.J."/>
        </authorList>
    </citation>
    <scope>NUCLEOTIDE SEQUENCE [LARGE SCALE GENOMIC DNA]</scope>
    <source>
        <strain evidence="3 4">SDUM040013</strain>
    </source>
</reference>
<dbReference type="PANTHER" id="PTHR30595">
    <property type="entry name" value="GLPR-RELATED TRANSCRIPTIONAL REPRESSOR"/>
    <property type="match status" value="1"/>
</dbReference>
<feature type="domain" description="EC042-2821-like Restriction Endonuclease-like" evidence="2">
    <location>
        <begin position="253"/>
        <end position="314"/>
    </location>
</feature>
<evidence type="ECO:0000259" key="1">
    <source>
        <dbReference type="Pfam" id="PF04326"/>
    </source>
</evidence>
<dbReference type="Proteomes" id="UP001273505">
    <property type="component" value="Unassembled WGS sequence"/>
</dbReference>
<sequence length="326" mass="36901">MEDFEIAVNPKGHLTKRESFDLEFKQSFHYGDSLHTYVRSLVGMANNRGGRIVFGIQDHPRVPIGLTNDKFDKLDPTKLNAVILEYFSSDISYSIDSFDWKGKSFGILSVKEARVKPIICRKGQGKILRPGAIYYRYRGETKEIMYPELSAILDNEREKEKRLWMDHIQKIGSVGPSQVHILDTATGEMDVGPSTVLIDSSVVDKLKFIREGHFVESDAAPALKLVGDVSGVLEADRVIYAESAYPYTATHVQAECGINNYELQAFDWKYKIKGNVKYHTIVSTGRTSKINKYSKATIDLIRNEVRKNPDIVAKIKKAYSRSRKKG</sequence>
<dbReference type="PANTHER" id="PTHR30595:SF6">
    <property type="entry name" value="SCHLAFEN ALBA-2 DOMAIN-CONTAINING PROTEIN"/>
    <property type="match status" value="1"/>
</dbReference>
<name>A0ABU4S5P1_9GAMM</name>